<comment type="caution">
    <text evidence="8">The sequence shown here is derived from an EMBL/GenBank/DDBJ whole genome shotgun (WGS) entry which is preliminary data.</text>
</comment>
<evidence type="ECO:0000256" key="7">
    <source>
        <dbReference type="SAM" id="Phobius"/>
    </source>
</evidence>
<keyword evidence="3" id="KW-0813">Transport</keyword>
<dbReference type="RefSeq" id="WP_307406009.1">
    <property type="nucleotide sequence ID" value="NZ_JAUSUR010000001.1"/>
</dbReference>
<evidence type="ECO:0000256" key="4">
    <source>
        <dbReference type="ARBA" id="ARBA00022692"/>
    </source>
</evidence>
<feature type="transmembrane region" description="Helical" evidence="7">
    <location>
        <begin position="313"/>
        <end position="334"/>
    </location>
</feature>
<feature type="transmembrane region" description="Helical" evidence="7">
    <location>
        <begin position="216"/>
        <end position="235"/>
    </location>
</feature>
<evidence type="ECO:0000256" key="5">
    <source>
        <dbReference type="ARBA" id="ARBA00022989"/>
    </source>
</evidence>
<dbReference type="EMBL" id="JAUSUR010000001">
    <property type="protein sequence ID" value="MDQ0360260.1"/>
    <property type="molecule type" value="Genomic_DNA"/>
</dbReference>
<feature type="transmembrane region" description="Helical" evidence="7">
    <location>
        <begin position="12"/>
        <end position="37"/>
    </location>
</feature>
<evidence type="ECO:0000256" key="1">
    <source>
        <dbReference type="ARBA" id="ARBA00004651"/>
    </source>
</evidence>
<evidence type="ECO:0000256" key="3">
    <source>
        <dbReference type="ARBA" id="ARBA00022448"/>
    </source>
</evidence>
<keyword evidence="9" id="KW-1185">Reference proteome</keyword>
<feature type="transmembrane region" description="Helical" evidence="7">
    <location>
        <begin position="284"/>
        <end position="307"/>
    </location>
</feature>
<protein>
    <submittedName>
        <fullName evidence="8">MFS family permease</fullName>
    </submittedName>
</protein>
<dbReference type="SUPFAM" id="SSF103473">
    <property type="entry name" value="MFS general substrate transporter"/>
    <property type="match status" value="1"/>
</dbReference>
<dbReference type="Pfam" id="PF07690">
    <property type="entry name" value="MFS_1"/>
    <property type="match status" value="1"/>
</dbReference>
<keyword evidence="6 7" id="KW-0472">Membrane</keyword>
<accession>A0ABU0E139</accession>
<gene>
    <name evidence="8" type="ORF">J2S15_000991</name>
</gene>
<feature type="transmembrane region" description="Helical" evidence="7">
    <location>
        <begin position="74"/>
        <end position="94"/>
    </location>
</feature>
<name>A0ABU0E139_9FIRM</name>
<feature type="transmembrane region" description="Helical" evidence="7">
    <location>
        <begin position="255"/>
        <end position="272"/>
    </location>
</feature>
<keyword evidence="5 7" id="KW-1133">Transmembrane helix</keyword>
<feature type="transmembrane region" description="Helical" evidence="7">
    <location>
        <begin position="106"/>
        <end position="128"/>
    </location>
</feature>
<feature type="transmembrane region" description="Helical" evidence="7">
    <location>
        <begin position="49"/>
        <end position="67"/>
    </location>
</feature>
<dbReference type="Gene3D" id="1.20.1250.20">
    <property type="entry name" value="MFS general substrate transporter like domains"/>
    <property type="match status" value="1"/>
</dbReference>
<keyword evidence="4 7" id="KW-0812">Transmembrane</keyword>
<dbReference type="InterPro" id="IPR051788">
    <property type="entry name" value="MFS_Transporter"/>
</dbReference>
<evidence type="ECO:0000256" key="6">
    <source>
        <dbReference type="ARBA" id="ARBA00023136"/>
    </source>
</evidence>
<evidence type="ECO:0000313" key="8">
    <source>
        <dbReference type="EMBL" id="MDQ0360260.1"/>
    </source>
</evidence>
<reference evidence="8 9" key="1">
    <citation type="submission" date="2023-07" db="EMBL/GenBank/DDBJ databases">
        <title>Genomic Encyclopedia of Type Strains, Phase IV (KMG-IV): sequencing the most valuable type-strain genomes for metagenomic binning, comparative biology and taxonomic classification.</title>
        <authorList>
            <person name="Goeker M."/>
        </authorList>
    </citation>
    <scope>NUCLEOTIDE SEQUENCE [LARGE SCALE GENOMIC DNA]</scope>
    <source>
        <strain evidence="8 9">DSM 16784</strain>
    </source>
</reference>
<evidence type="ECO:0000256" key="2">
    <source>
        <dbReference type="ARBA" id="ARBA00008335"/>
    </source>
</evidence>
<dbReference type="PANTHER" id="PTHR23514">
    <property type="entry name" value="BYPASS OF STOP CODON PROTEIN 6"/>
    <property type="match status" value="1"/>
</dbReference>
<dbReference type="Proteomes" id="UP001230220">
    <property type="component" value="Unassembled WGS sequence"/>
</dbReference>
<dbReference type="InterPro" id="IPR011701">
    <property type="entry name" value="MFS"/>
</dbReference>
<dbReference type="InterPro" id="IPR036259">
    <property type="entry name" value="MFS_trans_sf"/>
</dbReference>
<comment type="subcellular location">
    <subcellularLocation>
        <location evidence="1">Cell membrane</location>
        <topology evidence="1">Multi-pass membrane protein</topology>
    </subcellularLocation>
</comment>
<organism evidence="8 9">
    <name type="scientific">Breznakia pachnodae</name>
    <dbReference type="NCBI Taxonomy" id="265178"/>
    <lineage>
        <taxon>Bacteria</taxon>
        <taxon>Bacillati</taxon>
        <taxon>Bacillota</taxon>
        <taxon>Erysipelotrichia</taxon>
        <taxon>Erysipelotrichales</taxon>
        <taxon>Erysipelotrichaceae</taxon>
        <taxon>Breznakia</taxon>
    </lineage>
</organism>
<evidence type="ECO:0000313" key="9">
    <source>
        <dbReference type="Proteomes" id="UP001230220"/>
    </source>
</evidence>
<comment type="similarity">
    <text evidence="2">Belongs to the major facilitator superfamily.</text>
</comment>
<feature type="transmembrane region" description="Helical" evidence="7">
    <location>
        <begin position="149"/>
        <end position="169"/>
    </location>
</feature>
<feature type="transmembrane region" description="Helical" evidence="7">
    <location>
        <begin position="385"/>
        <end position="405"/>
    </location>
</feature>
<feature type="transmembrane region" description="Helical" evidence="7">
    <location>
        <begin position="341"/>
        <end position="360"/>
    </location>
</feature>
<dbReference type="PANTHER" id="PTHR23514:SF3">
    <property type="entry name" value="BYPASS OF STOP CODON PROTEIN 6"/>
    <property type="match status" value="1"/>
</dbReference>
<proteinExistence type="inferred from homology"/>
<feature type="transmembrane region" description="Helical" evidence="7">
    <location>
        <begin position="175"/>
        <end position="196"/>
    </location>
</feature>
<sequence length="420" mass="46051">METQVSNQSYKSTVYACYLGNFVQSIVINMTPLLFVPLMTIYNLKLTDLGLLAAINFITQVITDLAFAKAVDKYGFRVFSVAASFLAFVGFALFNTAPILFPDQPFIGFVLGTLLFSCSGGLLELLLSPIINALPSKEKTAAMSVLHSFFAWGQLAVILITTFLLFLIGAEHWQWIVIFWMIFPLLSTVAFSKIPILDPVPSEEQTSSKIIRKSPYFILCFFLILCGGASEQITSQWISTFFELELELSKTIGDVIGIGSFALVFALCRFMYGKKGSKINVLKLMRYGTLLTACSFLLLSVASIPALSVVGCIGAGIGISLLWPGTISLCADYFPMAGTWMFAILAFCGDIGCSIGPWSVGMVSDYLGNNEIISNFYTIFGIEHAGLRVGLLFGIIFPIAGFVITSRLRKFSVNKQELKK</sequence>